<dbReference type="PROSITE" id="PS50172">
    <property type="entry name" value="BRCT"/>
    <property type="match status" value="1"/>
</dbReference>
<dbReference type="GO" id="GO:0004842">
    <property type="term" value="F:ubiquitin-protein transferase activity"/>
    <property type="evidence" value="ECO:0007669"/>
    <property type="project" value="TreeGrafter"/>
</dbReference>
<accession>A0A9W8G865</accession>
<dbReference type="SUPFAM" id="SSF52113">
    <property type="entry name" value="BRCT domain"/>
    <property type="match status" value="1"/>
</dbReference>
<reference evidence="8" key="1">
    <citation type="submission" date="2022-07" db="EMBL/GenBank/DDBJ databases">
        <title>Phylogenomic reconstructions and comparative analyses of Kickxellomycotina fungi.</title>
        <authorList>
            <person name="Reynolds N.K."/>
            <person name="Stajich J.E."/>
            <person name="Barry K."/>
            <person name="Grigoriev I.V."/>
            <person name="Crous P."/>
            <person name="Smith M.E."/>
        </authorList>
    </citation>
    <scope>NUCLEOTIDE SEQUENCE</scope>
    <source>
        <strain evidence="8">NRRL 3115</strain>
    </source>
</reference>
<dbReference type="InterPro" id="IPR001357">
    <property type="entry name" value="BRCT_dom"/>
</dbReference>
<dbReference type="Gene3D" id="3.40.50.10190">
    <property type="entry name" value="BRCT domain"/>
    <property type="match status" value="1"/>
</dbReference>
<dbReference type="GO" id="GO:0005634">
    <property type="term" value="C:nucleus"/>
    <property type="evidence" value="ECO:0007669"/>
    <property type="project" value="UniProtKB-SubCell"/>
</dbReference>
<comment type="caution">
    <text evidence="8">The sequence shown here is derived from an EMBL/GenBank/DDBJ whole genome shotgun (WGS) entry which is preliminary data.</text>
</comment>
<dbReference type="InterPro" id="IPR031099">
    <property type="entry name" value="BRCA1-associated"/>
</dbReference>
<dbReference type="InterPro" id="IPR036420">
    <property type="entry name" value="BRCT_dom_sf"/>
</dbReference>
<keyword evidence="2" id="KW-0677">Repeat</keyword>
<feature type="domain" description="BRCT" evidence="7">
    <location>
        <begin position="243"/>
        <end position="294"/>
    </location>
</feature>
<gene>
    <name evidence="8" type="ORF">GGI25_002911</name>
</gene>
<keyword evidence="4" id="KW-0234">DNA repair</keyword>
<dbReference type="GO" id="GO:0045944">
    <property type="term" value="P:positive regulation of transcription by RNA polymerase II"/>
    <property type="evidence" value="ECO:0007669"/>
    <property type="project" value="TreeGrafter"/>
</dbReference>
<dbReference type="OrthoDB" id="549017at2759"/>
<organism evidence="8 9">
    <name type="scientific">Coemansia spiralis</name>
    <dbReference type="NCBI Taxonomy" id="417178"/>
    <lineage>
        <taxon>Eukaryota</taxon>
        <taxon>Fungi</taxon>
        <taxon>Fungi incertae sedis</taxon>
        <taxon>Zoopagomycota</taxon>
        <taxon>Kickxellomycotina</taxon>
        <taxon>Kickxellomycetes</taxon>
        <taxon>Kickxellales</taxon>
        <taxon>Kickxellaceae</taxon>
        <taxon>Coemansia</taxon>
    </lineage>
</organism>
<evidence type="ECO:0000256" key="4">
    <source>
        <dbReference type="ARBA" id="ARBA00023204"/>
    </source>
</evidence>
<name>A0A9W8G865_9FUNG</name>
<dbReference type="AlphaFoldDB" id="A0A9W8G865"/>
<sequence>MPLNGANKNDARLLDGLLNDSSGDETDLDLPEPSTLLQSGLNKPSTATKPVGSARQAQTTAQPVKPTESIKPTELVKPVETATPVESERSVELVEPAEAIEPAEKRQKIVLTYSSRKQAQRPRHLPATPAQQRSTKRSPAKQFTAIAENKADTSKADSNNEISMAGRRRKKSSNESNTSKVCHLIIQTTGLSQREQRNIWHGGSVSLLLFATSVAIYYDAELLENAAKTMKAAGAAKGQIFCTHLIAPVDENGRTPRTFKYLVGLACGALAVSPEWFTLSVAQQKLLPERPYAVVGDTSMAEYSLDGPRRVGELFAGYKVHLWGSRHKWDSMAHTCEQLRDLIIVAGAEVVELPEEQGIESADEAGANEGLVTSSRLRKRLTGRSEKEAAAELVGELPAKFRRLFDLPVSKATAVVLVELDDLKEKSCNTMQSIVAKTRGNSPCRTKSWFFDCISANTVL</sequence>
<feature type="region of interest" description="Disordered" evidence="6">
    <location>
        <begin position="1"/>
        <end position="90"/>
    </location>
</feature>
<evidence type="ECO:0000256" key="5">
    <source>
        <dbReference type="ARBA" id="ARBA00023242"/>
    </source>
</evidence>
<protein>
    <recommendedName>
        <fullName evidence="7">BRCT domain-containing protein</fullName>
    </recommendedName>
</protein>
<evidence type="ECO:0000313" key="9">
    <source>
        <dbReference type="Proteomes" id="UP001151518"/>
    </source>
</evidence>
<dbReference type="PANTHER" id="PTHR13763:SF0">
    <property type="entry name" value="BREAST CANCER TYPE 1 SUSCEPTIBILITY PROTEIN"/>
    <property type="match status" value="1"/>
</dbReference>
<proteinExistence type="predicted"/>
<evidence type="ECO:0000256" key="3">
    <source>
        <dbReference type="ARBA" id="ARBA00022763"/>
    </source>
</evidence>
<dbReference type="GO" id="GO:0000724">
    <property type="term" value="P:double-strand break repair via homologous recombination"/>
    <property type="evidence" value="ECO:0007669"/>
    <property type="project" value="TreeGrafter"/>
</dbReference>
<dbReference type="EMBL" id="JANBTW010000028">
    <property type="protein sequence ID" value="KAJ2677813.1"/>
    <property type="molecule type" value="Genomic_DNA"/>
</dbReference>
<evidence type="ECO:0000313" key="8">
    <source>
        <dbReference type="EMBL" id="KAJ2677813.1"/>
    </source>
</evidence>
<evidence type="ECO:0000259" key="7">
    <source>
        <dbReference type="PROSITE" id="PS50172"/>
    </source>
</evidence>
<feature type="region of interest" description="Disordered" evidence="6">
    <location>
        <begin position="113"/>
        <end position="178"/>
    </location>
</feature>
<dbReference type="PANTHER" id="PTHR13763">
    <property type="entry name" value="BREAST CANCER TYPE 1 SUSCEPTIBILITY PROTEIN BRCA1"/>
    <property type="match status" value="1"/>
</dbReference>
<evidence type="ECO:0000256" key="2">
    <source>
        <dbReference type="ARBA" id="ARBA00022737"/>
    </source>
</evidence>
<feature type="compositionally biased region" description="Polar residues" evidence="6">
    <location>
        <begin position="35"/>
        <end position="48"/>
    </location>
</feature>
<keyword evidence="3" id="KW-0227">DNA damage</keyword>
<comment type="subcellular location">
    <subcellularLocation>
        <location evidence="1">Nucleus</location>
    </subcellularLocation>
</comment>
<dbReference type="Proteomes" id="UP001151518">
    <property type="component" value="Unassembled WGS sequence"/>
</dbReference>
<keyword evidence="5" id="KW-0539">Nucleus</keyword>
<evidence type="ECO:0000256" key="6">
    <source>
        <dbReference type="SAM" id="MobiDB-lite"/>
    </source>
</evidence>
<evidence type="ECO:0000256" key="1">
    <source>
        <dbReference type="ARBA" id="ARBA00004123"/>
    </source>
</evidence>